<dbReference type="InterPro" id="IPR001739">
    <property type="entry name" value="Methyl_CpG_DNA-bd"/>
</dbReference>
<dbReference type="Pfam" id="PF01429">
    <property type="entry name" value="MBD"/>
    <property type="match status" value="1"/>
</dbReference>
<keyword evidence="4" id="KW-0378">Hydrolase</keyword>
<feature type="compositionally biased region" description="Basic and acidic residues" evidence="13">
    <location>
        <begin position="149"/>
        <end position="158"/>
    </location>
</feature>
<dbReference type="SMART" id="SM00391">
    <property type="entry name" value="MBD"/>
    <property type="match status" value="1"/>
</dbReference>
<evidence type="ECO:0000256" key="10">
    <source>
        <dbReference type="ARBA" id="ARBA00069821"/>
    </source>
</evidence>
<evidence type="ECO:0000313" key="15">
    <source>
        <dbReference type="EMBL" id="KAJ3586511.1"/>
    </source>
</evidence>
<dbReference type="InterPro" id="IPR045138">
    <property type="entry name" value="MeCP2/MBD4"/>
</dbReference>
<evidence type="ECO:0000256" key="11">
    <source>
        <dbReference type="ARBA" id="ARBA00076709"/>
    </source>
</evidence>
<dbReference type="PANTHER" id="PTHR15074:SF7">
    <property type="entry name" value="METHYL-CPG-BINDING DOMAIN PROTEIN 4"/>
    <property type="match status" value="1"/>
</dbReference>
<dbReference type="Gene3D" id="1.10.340.30">
    <property type="entry name" value="Hypothetical protein, domain 2"/>
    <property type="match status" value="1"/>
</dbReference>
<keyword evidence="3" id="KW-0227">DNA damage</keyword>
<keyword evidence="2" id="KW-0597">Phosphoprotein</keyword>
<dbReference type="GO" id="GO:0003677">
    <property type="term" value="F:DNA binding"/>
    <property type="evidence" value="ECO:0007669"/>
    <property type="project" value="UniProtKB-KW"/>
</dbReference>
<proteinExistence type="predicted"/>
<dbReference type="EMBL" id="JANIIK010000117">
    <property type="protein sequence ID" value="KAJ3586511.1"/>
    <property type="molecule type" value="Genomic_DNA"/>
</dbReference>
<dbReference type="InterPro" id="IPR011257">
    <property type="entry name" value="DNA_glycosylase"/>
</dbReference>
<evidence type="ECO:0000259" key="14">
    <source>
        <dbReference type="PROSITE" id="PS50982"/>
    </source>
</evidence>
<evidence type="ECO:0000256" key="12">
    <source>
        <dbReference type="ARBA" id="ARBA00083330"/>
    </source>
</evidence>
<dbReference type="AlphaFoldDB" id="A0A9Q0I7J6"/>
<evidence type="ECO:0000256" key="4">
    <source>
        <dbReference type="ARBA" id="ARBA00022801"/>
    </source>
</evidence>
<evidence type="ECO:0000313" key="16">
    <source>
        <dbReference type="Proteomes" id="UP001148018"/>
    </source>
</evidence>
<feature type="compositionally biased region" description="Polar residues" evidence="13">
    <location>
        <begin position="1"/>
        <end position="29"/>
    </location>
</feature>
<evidence type="ECO:0000256" key="7">
    <source>
        <dbReference type="ARBA" id="ARBA00023242"/>
    </source>
</evidence>
<dbReference type="CDD" id="cd01396">
    <property type="entry name" value="MeCP2_MBD"/>
    <property type="match status" value="1"/>
</dbReference>
<dbReference type="FunFam" id="1.10.340.30:FF:000051">
    <property type="entry name" value="Methyl-CpG-binding domain protein 4"/>
    <property type="match status" value="1"/>
</dbReference>
<comment type="subcellular location">
    <subcellularLocation>
        <location evidence="1">Nucleus</location>
    </subcellularLocation>
</comment>
<evidence type="ECO:0000256" key="3">
    <source>
        <dbReference type="ARBA" id="ARBA00022763"/>
    </source>
</evidence>
<evidence type="ECO:0000256" key="13">
    <source>
        <dbReference type="SAM" id="MobiDB-lite"/>
    </source>
</evidence>
<feature type="compositionally biased region" description="Pro residues" evidence="13">
    <location>
        <begin position="174"/>
        <end position="185"/>
    </location>
</feature>
<dbReference type="PANTHER" id="PTHR15074">
    <property type="entry name" value="METHYL-CPG-BINDING PROTEIN"/>
    <property type="match status" value="1"/>
</dbReference>
<evidence type="ECO:0000256" key="2">
    <source>
        <dbReference type="ARBA" id="ARBA00022553"/>
    </source>
</evidence>
<keyword evidence="7" id="KW-0539">Nucleus</keyword>
<comment type="caution">
    <text evidence="15">The sequence shown here is derived from an EMBL/GenBank/DDBJ whole genome shotgun (WGS) entry which is preliminary data.</text>
</comment>
<keyword evidence="5" id="KW-0238">DNA-binding</keyword>
<dbReference type="GO" id="GO:0005634">
    <property type="term" value="C:nucleus"/>
    <property type="evidence" value="ECO:0007669"/>
    <property type="project" value="UniProtKB-SubCell"/>
</dbReference>
<keyword evidence="6" id="KW-0234">DNA repair</keyword>
<dbReference type="OrthoDB" id="10265068at2759"/>
<accession>A0A9Q0I7J6</accession>
<keyword evidence="16" id="KW-1185">Reference proteome</keyword>
<dbReference type="SUPFAM" id="SSF54171">
    <property type="entry name" value="DNA-binding domain"/>
    <property type="match status" value="1"/>
</dbReference>
<dbReference type="Proteomes" id="UP001148018">
    <property type="component" value="Unassembled WGS sequence"/>
</dbReference>
<dbReference type="PROSITE" id="PS50982">
    <property type="entry name" value="MBD"/>
    <property type="match status" value="1"/>
</dbReference>
<sequence length="369" mass="41328">MDSDTDFTNIQSTTEEGDSSSSHTLTMPTGWTRVVKTRKAGKTAGKMDIYITSPQGKTFRSKPSLQAFLLKDEAEGGLNIDLFNFSTSADGMSSTSLVVPGDQRQRRRQKETKAEIGRGVTEGVEEQPENVDPGTAENTQVLSRGGGLLREKLFKRSADGPWSLTSPENGPPGGETPPSGPPPPLAIIAGTTEPASQRGRSKILGDKRKTSPYFSVLSPPRRKAFKKWTPPRSPFNLVQETLFHNPWKLLVATIFLNKTSGKMAIPVLWEFFERYPSAEVTQHADWGPMAELMKPLGLFELRAKIIVRFSEEYLCKQWRYPIELHGIGKYGNDSYRIFCVEEWRQVTPQDHKLNSYHAWLVENQEELGL</sequence>
<evidence type="ECO:0000256" key="8">
    <source>
        <dbReference type="ARBA" id="ARBA00055831"/>
    </source>
</evidence>
<dbReference type="SUPFAM" id="SSF48150">
    <property type="entry name" value="DNA-glycosylase"/>
    <property type="match status" value="1"/>
</dbReference>
<comment type="function">
    <text evidence="8">Mismatch-specific DNA N-glycosylase involved in DNA repair. Has thymine glycosylase activity and is specific for G:T mismatches within methylated and unmethylated CpG sites. Can also remove uracil or 5-fluorouracil in G:U mismatches. Has no lyase activity. Was first identified as methyl-CpG-binding protein.</text>
</comment>
<evidence type="ECO:0000256" key="6">
    <source>
        <dbReference type="ARBA" id="ARBA00023204"/>
    </source>
</evidence>
<feature type="region of interest" description="Disordered" evidence="13">
    <location>
        <begin position="93"/>
        <end position="204"/>
    </location>
</feature>
<name>A0A9Q0I7J6_9TELE</name>
<dbReference type="GO" id="GO:0006281">
    <property type="term" value="P:DNA repair"/>
    <property type="evidence" value="ECO:0007669"/>
    <property type="project" value="UniProtKB-KW"/>
</dbReference>
<feature type="domain" description="MBD" evidence="14">
    <location>
        <begin position="17"/>
        <end position="90"/>
    </location>
</feature>
<dbReference type="Gene3D" id="3.30.890.10">
    <property type="entry name" value="Methyl-cpg-binding Protein 2, Chain A"/>
    <property type="match status" value="1"/>
</dbReference>
<organism evidence="15 16">
    <name type="scientific">Muraenolepis orangiensis</name>
    <name type="common">Patagonian moray cod</name>
    <dbReference type="NCBI Taxonomy" id="630683"/>
    <lineage>
        <taxon>Eukaryota</taxon>
        <taxon>Metazoa</taxon>
        <taxon>Chordata</taxon>
        <taxon>Craniata</taxon>
        <taxon>Vertebrata</taxon>
        <taxon>Euteleostomi</taxon>
        <taxon>Actinopterygii</taxon>
        <taxon>Neopterygii</taxon>
        <taxon>Teleostei</taxon>
        <taxon>Neoteleostei</taxon>
        <taxon>Acanthomorphata</taxon>
        <taxon>Zeiogadaria</taxon>
        <taxon>Gadariae</taxon>
        <taxon>Gadiformes</taxon>
        <taxon>Muraenolepidoidei</taxon>
        <taxon>Muraenolepididae</taxon>
        <taxon>Muraenolepis</taxon>
    </lineage>
</organism>
<feature type="region of interest" description="Disordered" evidence="13">
    <location>
        <begin position="1"/>
        <end position="31"/>
    </location>
</feature>
<evidence type="ECO:0000256" key="9">
    <source>
        <dbReference type="ARBA" id="ARBA00062707"/>
    </source>
</evidence>
<reference evidence="15" key="1">
    <citation type="submission" date="2022-07" db="EMBL/GenBank/DDBJ databases">
        <title>Chromosome-level genome of Muraenolepis orangiensis.</title>
        <authorList>
            <person name="Kim J."/>
        </authorList>
    </citation>
    <scope>NUCLEOTIDE SEQUENCE</scope>
    <source>
        <strain evidence="15">KU_S4_2022</strain>
        <tissue evidence="15">Muscle</tissue>
    </source>
</reference>
<dbReference type="GO" id="GO:0016787">
    <property type="term" value="F:hydrolase activity"/>
    <property type="evidence" value="ECO:0007669"/>
    <property type="project" value="UniProtKB-KW"/>
</dbReference>
<evidence type="ECO:0000256" key="5">
    <source>
        <dbReference type="ARBA" id="ARBA00023125"/>
    </source>
</evidence>
<gene>
    <name evidence="15" type="ORF">NHX12_012909</name>
</gene>
<comment type="subunit">
    <text evidence="9">Interacts with MLH1.</text>
</comment>
<dbReference type="InterPro" id="IPR016177">
    <property type="entry name" value="DNA-bd_dom_sf"/>
</dbReference>
<protein>
    <recommendedName>
        <fullName evidence="10">Methyl-CpG-binding domain protein 4</fullName>
    </recommendedName>
    <alternativeName>
        <fullName evidence="11">Methyl-CpG-binding protein MBD4</fullName>
    </alternativeName>
    <alternativeName>
        <fullName evidence="12">Mismatch-specific DNA N-glycosylase</fullName>
    </alternativeName>
</protein>
<evidence type="ECO:0000256" key="1">
    <source>
        <dbReference type="ARBA" id="ARBA00004123"/>
    </source>
</evidence>